<comment type="subcellular location">
    <subcellularLocation>
        <location evidence="1">Secreted</location>
    </subcellularLocation>
</comment>
<evidence type="ECO:0000256" key="5">
    <source>
        <dbReference type="ARBA" id="ARBA00023157"/>
    </source>
</evidence>
<dbReference type="AlphaFoldDB" id="A0A3Q2D0U4"/>
<dbReference type="InterPro" id="IPR021116">
    <property type="entry name" value="Calcitonin/adrenomedullin"/>
</dbReference>
<evidence type="ECO:0000256" key="2">
    <source>
        <dbReference type="ARBA" id="ARBA00010575"/>
    </source>
</evidence>
<reference evidence="8" key="1">
    <citation type="submission" date="2025-05" db="UniProtKB">
        <authorList>
            <consortium name="Ensembl"/>
        </authorList>
    </citation>
    <scope>IDENTIFICATION</scope>
</reference>
<evidence type="ECO:0000256" key="6">
    <source>
        <dbReference type="SAM" id="MobiDB-lite"/>
    </source>
</evidence>
<evidence type="ECO:0000256" key="7">
    <source>
        <dbReference type="SAM" id="SignalP"/>
    </source>
</evidence>
<dbReference type="KEGG" id="cvg:107098822"/>
<dbReference type="GO" id="GO:0007189">
    <property type="term" value="P:adenylate cyclase-activating G protein-coupled receptor signaling pathway"/>
    <property type="evidence" value="ECO:0007669"/>
    <property type="project" value="TreeGrafter"/>
</dbReference>
<dbReference type="OrthoDB" id="9907777at2759"/>
<keyword evidence="9" id="KW-1185">Reference proteome</keyword>
<evidence type="ECO:0000313" key="9">
    <source>
        <dbReference type="Proteomes" id="UP000265020"/>
    </source>
</evidence>
<evidence type="ECO:0000313" key="8">
    <source>
        <dbReference type="Ensembl" id="ENSCVAP00000011938.1"/>
    </source>
</evidence>
<proteinExistence type="inferred from homology"/>
<dbReference type="GO" id="GO:0003073">
    <property type="term" value="P:regulation of systemic arterial blood pressure"/>
    <property type="evidence" value="ECO:0007669"/>
    <property type="project" value="TreeGrafter"/>
</dbReference>
<dbReference type="InterPro" id="IPR051665">
    <property type="entry name" value="Adrenomedullin-reg_peptide"/>
</dbReference>
<name>A0A3Q2D0U4_CYPVA</name>
<dbReference type="GO" id="GO:0005576">
    <property type="term" value="C:extracellular region"/>
    <property type="evidence" value="ECO:0007669"/>
    <property type="project" value="UniProtKB-SubCell"/>
</dbReference>
<dbReference type="GO" id="GO:0005179">
    <property type="term" value="F:hormone activity"/>
    <property type="evidence" value="ECO:0007669"/>
    <property type="project" value="InterPro"/>
</dbReference>
<dbReference type="CTD" id="403114"/>
<dbReference type="GeneID" id="107098822"/>
<dbReference type="GeneTree" id="ENSGT00940000154380"/>
<dbReference type="PANTHER" id="PTHR23414">
    <property type="entry name" value="ADRENOMEDULLIN, ADM"/>
    <property type="match status" value="1"/>
</dbReference>
<feature type="chain" id="PRO_5044598140" evidence="7">
    <location>
        <begin position="22"/>
        <end position="168"/>
    </location>
</feature>
<keyword evidence="3" id="KW-0964">Secreted</keyword>
<dbReference type="OMA" id="RGGHHYP"/>
<accession>A0A3Q2D0U4</accession>
<dbReference type="Pfam" id="PF00214">
    <property type="entry name" value="Calc_CGRP_IAPP"/>
    <property type="match status" value="1"/>
</dbReference>
<feature type="compositionally biased region" description="Basic residues" evidence="6">
    <location>
        <begin position="102"/>
        <end position="120"/>
    </location>
</feature>
<keyword evidence="5" id="KW-1015">Disulfide bond</keyword>
<dbReference type="STRING" id="28743.ENSCVAP00000011938"/>
<evidence type="ECO:0000256" key="1">
    <source>
        <dbReference type="ARBA" id="ARBA00004613"/>
    </source>
</evidence>
<dbReference type="RefSeq" id="XP_015252165.1">
    <property type="nucleotide sequence ID" value="XM_015396679.1"/>
</dbReference>
<dbReference type="Proteomes" id="UP000265020">
    <property type="component" value="Unassembled WGS sequence"/>
</dbReference>
<evidence type="ECO:0000256" key="3">
    <source>
        <dbReference type="ARBA" id="ARBA00022525"/>
    </source>
</evidence>
<organism evidence="8 9">
    <name type="scientific">Cyprinodon variegatus</name>
    <name type="common">Sheepshead minnow</name>
    <dbReference type="NCBI Taxonomy" id="28743"/>
    <lineage>
        <taxon>Eukaryota</taxon>
        <taxon>Metazoa</taxon>
        <taxon>Chordata</taxon>
        <taxon>Craniata</taxon>
        <taxon>Vertebrata</taxon>
        <taxon>Euteleostomi</taxon>
        <taxon>Actinopterygii</taxon>
        <taxon>Neopterygii</taxon>
        <taxon>Teleostei</taxon>
        <taxon>Neoteleostei</taxon>
        <taxon>Acanthomorphata</taxon>
        <taxon>Ovalentaria</taxon>
        <taxon>Atherinomorphae</taxon>
        <taxon>Cyprinodontiformes</taxon>
        <taxon>Cyprinodontidae</taxon>
        <taxon>Cyprinodon</taxon>
    </lineage>
</organism>
<keyword evidence="4 7" id="KW-0732">Signal</keyword>
<protein>
    <submittedName>
        <fullName evidence="8">Adrenomedullin 2</fullName>
    </submittedName>
</protein>
<comment type="similarity">
    <text evidence="2">Belongs to the adrenomedullin family.</text>
</comment>
<sequence>MRTFLLGLYCISLLSLQQLSASPAGERPDGNRLVDREEPIIQEKEISAPSESPTNSILQHPVTDKLRKWLSSLLQHPTASGVRTASPGLTWGRLTEAFQIKRRAKRSRGHTHSRGSKSHPQHAQLKRVGCVLGTCQVQNLSHRLYQLMGRNGREESSPVNPRSPHSYG</sequence>
<dbReference type="GO" id="GO:0010460">
    <property type="term" value="P:positive regulation of heart rate"/>
    <property type="evidence" value="ECO:0007669"/>
    <property type="project" value="TreeGrafter"/>
</dbReference>
<dbReference type="Ensembl" id="ENSCVAT00000019059.1">
    <property type="protein sequence ID" value="ENSCVAP00000011938.1"/>
    <property type="gene ID" value="ENSCVAG00000014292.1"/>
</dbReference>
<dbReference type="PANTHER" id="PTHR23414:SF2">
    <property type="entry name" value="PROTEIN ADM2"/>
    <property type="match status" value="1"/>
</dbReference>
<feature type="signal peptide" evidence="7">
    <location>
        <begin position="1"/>
        <end position="21"/>
    </location>
</feature>
<dbReference type="Ensembl" id="ENSCVAT00000019053.1">
    <property type="protein sequence ID" value="ENSCVAP00000011936.1"/>
    <property type="gene ID" value="ENSCVAG00000014292.1"/>
</dbReference>
<feature type="region of interest" description="Disordered" evidence="6">
    <location>
        <begin position="102"/>
        <end position="124"/>
    </location>
</feature>
<evidence type="ECO:0000256" key="4">
    <source>
        <dbReference type="ARBA" id="ARBA00022729"/>
    </source>
</evidence>